<dbReference type="Proteomes" id="UP001392437">
    <property type="component" value="Unassembled WGS sequence"/>
</dbReference>
<dbReference type="SUPFAM" id="SSF47336">
    <property type="entry name" value="ACP-like"/>
    <property type="match status" value="1"/>
</dbReference>
<proteinExistence type="predicted"/>
<reference evidence="5 6" key="1">
    <citation type="submission" date="2023-01" db="EMBL/GenBank/DDBJ databases">
        <title>Analysis of 21 Apiospora genomes using comparative genomics revels a genus with tremendous synthesis potential of carbohydrate active enzymes and secondary metabolites.</title>
        <authorList>
            <person name="Sorensen T."/>
        </authorList>
    </citation>
    <scope>NUCLEOTIDE SEQUENCE [LARGE SCALE GENOMIC DNA]</scope>
    <source>
        <strain evidence="5 6">CBS 117206</strain>
    </source>
</reference>
<dbReference type="FunFam" id="1.10.1200.10:FF:000011">
    <property type="entry name" value="Sterigmatocystin biosynthesis polyketide synthase"/>
    <property type="match status" value="1"/>
</dbReference>
<gene>
    <name evidence="5" type="ORF">PG999_003762</name>
</gene>
<evidence type="ECO:0000259" key="4">
    <source>
        <dbReference type="PROSITE" id="PS50075"/>
    </source>
</evidence>
<evidence type="ECO:0000313" key="5">
    <source>
        <dbReference type="EMBL" id="KAK8123844.1"/>
    </source>
</evidence>
<organism evidence="5 6">
    <name type="scientific">Apiospora kogelbergensis</name>
    <dbReference type="NCBI Taxonomy" id="1337665"/>
    <lineage>
        <taxon>Eukaryota</taxon>
        <taxon>Fungi</taxon>
        <taxon>Dikarya</taxon>
        <taxon>Ascomycota</taxon>
        <taxon>Pezizomycotina</taxon>
        <taxon>Sordariomycetes</taxon>
        <taxon>Xylariomycetidae</taxon>
        <taxon>Amphisphaeriales</taxon>
        <taxon>Apiosporaceae</taxon>
        <taxon>Apiospora</taxon>
    </lineage>
</organism>
<dbReference type="AlphaFoldDB" id="A0AAW0R4G0"/>
<dbReference type="InterPro" id="IPR009081">
    <property type="entry name" value="PP-bd_ACP"/>
</dbReference>
<keyword evidence="6" id="KW-1185">Reference proteome</keyword>
<dbReference type="InterPro" id="IPR036736">
    <property type="entry name" value="ACP-like_sf"/>
</dbReference>
<accession>A0AAW0R4G0</accession>
<dbReference type="GO" id="GO:0031177">
    <property type="term" value="F:phosphopantetheine binding"/>
    <property type="evidence" value="ECO:0007669"/>
    <property type="project" value="InterPro"/>
</dbReference>
<dbReference type="PROSITE" id="PS50075">
    <property type="entry name" value="CARRIER"/>
    <property type="match status" value="1"/>
</dbReference>
<feature type="domain" description="Carrier" evidence="4">
    <location>
        <begin position="1"/>
        <end position="66"/>
    </location>
</feature>
<dbReference type="Gene3D" id="1.10.1200.10">
    <property type="entry name" value="ACP-like"/>
    <property type="match status" value="1"/>
</dbReference>
<protein>
    <submittedName>
        <fullName evidence="5">Polyketide synthase</fullName>
    </submittedName>
</protein>
<keyword evidence="2" id="KW-0597">Phosphoprotein</keyword>
<evidence type="ECO:0000313" key="6">
    <source>
        <dbReference type="Proteomes" id="UP001392437"/>
    </source>
</evidence>
<dbReference type="Pfam" id="PF00550">
    <property type="entry name" value="PP-binding"/>
    <property type="match status" value="1"/>
</dbReference>
<sequence length="66" mass="7315">MIAAETGLDRSDLHPNTQFANVGVDSLMSLVLAEKFKANLGIDIKSSLFLECPSIDEFCAWLEENR</sequence>
<evidence type="ECO:0000256" key="3">
    <source>
        <dbReference type="ARBA" id="ARBA00022679"/>
    </source>
</evidence>
<dbReference type="SMART" id="SM00823">
    <property type="entry name" value="PKS_PP"/>
    <property type="match status" value="1"/>
</dbReference>
<dbReference type="InterPro" id="IPR020806">
    <property type="entry name" value="PKS_PP-bd"/>
</dbReference>
<keyword evidence="1" id="KW-0596">Phosphopantetheine</keyword>
<name>A0AAW0R4G0_9PEZI</name>
<dbReference type="GO" id="GO:0016740">
    <property type="term" value="F:transferase activity"/>
    <property type="evidence" value="ECO:0007669"/>
    <property type="project" value="UniProtKB-KW"/>
</dbReference>
<comment type="caution">
    <text evidence="5">The sequence shown here is derived from an EMBL/GenBank/DDBJ whole genome shotgun (WGS) entry which is preliminary data.</text>
</comment>
<evidence type="ECO:0000256" key="1">
    <source>
        <dbReference type="ARBA" id="ARBA00022450"/>
    </source>
</evidence>
<dbReference type="EMBL" id="JAQQWP010000003">
    <property type="protein sequence ID" value="KAK8123844.1"/>
    <property type="molecule type" value="Genomic_DNA"/>
</dbReference>
<evidence type="ECO:0000256" key="2">
    <source>
        <dbReference type="ARBA" id="ARBA00022553"/>
    </source>
</evidence>
<keyword evidence="3" id="KW-0808">Transferase</keyword>